<sequence>MAAAEWYKDWFNSSYYHKLYFDRDEKEAEAFMQQLIQHLRPASNSRMVDIACGKGRHSKFLATQGFDVTGIDISPDSIQFAQQFASDNLHFYVHDMRLLFWINYFDYAFNLFTSFGYFATRREHDDAIRTIAASLKPSGKVVIDYLNVHYVEDRLVHNEVKSIDGTIYEIHRWHTDTHFYKKITVTDPALSHPLFHEEKVAKFSLGDFTDMLSFQGLQVTEVFGDYQLNPYDIRKTPRLILIAQKQ</sequence>
<dbReference type="KEGG" id="fla:SY85_06785"/>
<keyword evidence="6" id="KW-1185">Reference proteome</keyword>
<reference evidence="6" key="1">
    <citation type="submission" date="2015-01" db="EMBL/GenBank/DDBJ databases">
        <title>Flavisolibacter sp./LCS9/ whole genome sequencing.</title>
        <authorList>
            <person name="Kim M.K."/>
            <person name="Srinivasan S."/>
            <person name="Lee J.-J."/>
        </authorList>
    </citation>
    <scope>NUCLEOTIDE SEQUENCE [LARGE SCALE GENOMIC DNA]</scope>
    <source>
        <strain evidence="6">LCS9</strain>
    </source>
</reference>
<feature type="domain" description="Methyltransferase" evidence="4">
    <location>
        <begin position="43"/>
        <end position="162"/>
    </location>
</feature>
<evidence type="ECO:0000256" key="2">
    <source>
        <dbReference type="ARBA" id="ARBA00022679"/>
    </source>
</evidence>
<dbReference type="RefSeq" id="WP_066409453.1">
    <property type="nucleotide sequence ID" value="NZ_CP011390.1"/>
</dbReference>
<dbReference type="InterPro" id="IPR025714">
    <property type="entry name" value="Methyltranfer_dom"/>
</dbReference>
<proteinExistence type="predicted"/>
<dbReference type="STRING" id="1492898.SY85_06785"/>
<organism evidence="5 6">
    <name type="scientific">Flavisolibacter tropicus</name>
    <dbReference type="NCBI Taxonomy" id="1492898"/>
    <lineage>
        <taxon>Bacteria</taxon>
        <taxon>Pseudomonadati</taxon>
        <taxon>Bacteroidota</taxon>
        <taxon>Chitinophagia</taxon>
        <taxon>Chitinophagales</taxon>
        <taxon>Chitinophagaceae</taxon>
        <taxon>Flavisolibacter</taxon>
    </lineage>
</organism>
<evidence type="ECO:0000256" key="1">
    <source>
        <dbReference type="ARBA" id="ARBA00022603"/>
    </source>
</evidence>
<dbReference type="Gene3D" id="2.20.25.110">
    <property type="entry name" value="S-adenosyl-L-methionine-dependent methyltransferases"/>
    <property type="match status" value="1"/>
</dbReference>
<dbReference type="CDD" id="cd02440">
    <property type="entry name" value="AdoMet_MTases"/>
    <property type="match status" value="1"/>
</dbReference>
<keyword evidence="2 5" id="KW-0808">Transferase</keyword>
<dbReference type="PANTHER" id="PTHR43464:SF19">
    <property type="entry name" value="UBIQUINONE BIOSYNTHESIS O-METHYLTRANSFERASE, MITOCHONDRIAL"/>
    <property type="match status" value="1"/>
</dbReference>
<evidence type="ECO:0000313" key="6">
    <source>
        <dbReference type="Proteomes" id="UP000077177"/>
    </source>
</evidence>
<reference evidence="5 6" key="2">
    <citation type="journal article" date="2016" name="Int. J. Syst. Evol. Microbiol.">
        <title>Flavisolibacter tropicus sp. nov., isolated from tropical soil.</title>
        <authorList>
            <person name="Lee J.J."/>
            <person name="Kang M.S."/>
            <person name="Kim G.S."/>
            <person name="Lee C.S."/>
            <person name="Lim S."/>
            <person name="Lee J."/>
            <person name="Roh S.H."/>
            <person name="Kang H."/>
            <person name="Ha J.M."/>
            <person name="Bae S."/>
            <person name="Jung H.Y."/>
            <person name="Kim M.K."/>
        </authorList>
    </citation>
    <scope>NUCLEOTIDE SEQUENCE [LARGE SCALE GENOMIC DNA]</scope>
    <source>
        <strain evidence="5 6">LCS9</strain>
    </source>
</reference>
<dbReference type="GO" id="GO:0008168">
    <property type="term" value="F:methyltransferase activity"/>
    <property type="evidence" value="ECO:0007669"/>
    <property type="project" value="UniProtKB-KW"/>
</dbReference>
<keyword evidence="1 5" id="KW-0489">Methyltransferase</keyword>
<dbReference type="GO" id="GO:0032259">
    <property type="term" value="P:methylation"/>
    <property type="evidence" value="ECO:0007669"/>
    <property type="project" value="UniProtKB-KW"/>
</dbReference>
<dbReference type="OrthoDB" id="9811589at2"/>
<dbReference type="Pfam" id="PF13847">
    <property type="entry name" value="Methyltransf_31"/>
    <property type="match status" value="1"/>
</dbReference>
<gene>
    <name evidence="5" type="ORF">SY85_06785</name>
</gene>
<dbReference type="Gene3D" id="3.40.50.150">
    <property type="entry name" value="Vaccinia Virus protein VP39"/>
    <property type="match status" value="1"/>
</dbReference>
<name>A0A172U253_9BACT</name>
<dbReference type="PATRIC" id="fig|1492898.3.peg.1465"/>
<dbReference type="PANTHER" id="PTHR43464">
    <property type="entry name" value="METHYLTRANSFERASE"/>
    <property type="match status" value="1"/>
</dbReference>
<protein>
    <submittedName>
        <fullName evidence="5">Methyltransferase type 11</fullName>
    </submittedName>
</protein>
<evidence type="ECO:0000259" key="4">
    <source>
        <dbReference type="Pfam" id="PF13847"/>
    </source>
</evidence>
<evidence type="ECO:0000256" key="3">
    <source>
        <dbReference type="ARBA" id="ARBA00022691"/>
    </source>
</evidence>
<keyword evidence="3" id="KW-0949">S-adenosyl-L-methionine</keyword>
<evidence type="ECO:0000313" key="5">
    <source>
        <dbReference type="EMBL" id="ANE53356.1"/>
    </source>
</evidence>
<dbReference type="Proteomes" id="UP000077177">
    <property type="component" value="Chromosome"/>
</dbReference>
<dbReference type="SUPFAM" id="SSF53335">
    <property type="entry name" value="S-adenosyl-L-methionine-dependent methyltransferases"/>
    <property type="match status" value="1"/>
</dbReference>
<accession>A0A172U253</accession>
<dbReference type="InterPro" id="IPR029063">
    <property type="entry name" value="SAM-dependent_MTases_sf"/>
</dbReference>
<dbReference type="EMBL" id="CP011390">
    <property type="protein sequence ID" value="ANE53356.1"/>
    <property type="molecule type" value="Genomic_DNA"/>
</dbReference>
<dbReference type="AlphaFoldDB" id="A0A172U253"/>